<evidence type="ECO:0000313" key="10">
    <source>
        <dbReference type="EMBL" id="MAH63487.1"/>
    </source>
</evidence>
<dbReference type="PIRSF" id="PIRSF000362">
    <property type="entry name" value="FNR"/>
    <property type="match status" value="1"/>
</dbReference>
<evidence type="ECO:0000256" key="7">
    <source>
        <dbReference type="PIRSR" id="PIRSR000362-1"/>
    </source>
</evidence>
<evidence type="ECO:0000256" key="6">
    <source>
        <dbReference type="ARBA" id="ARBA00023002"/>
    </source>
</evidence>
<evidence type="ECO:0000259" key="9">
    <source>
        <dbReference type="Pfam" id="PF07992"/>
    </source>
</evidence>
<evidence type="ECO:0000313" key="11">
    <source>
        <dbReference type="Proteomes" id="UP000226525"/>
    </source>
</evidence>
<dbReference type="PANTHER" id="PTHR48467">
    <property type="entry name" value="GLUTAMATE SYNTHASE 1 [NADH], CHLOROPLASTIC-LIKE"/>
    <property type="match status" value="1"/>
</dbReference>
<dbReference type="PANTHER" id="PTHR48467:SF1">
    <property type="entry name" value="GLUTAMATE SYNTHASE 1 [NADH], CHLOROPLASTIC-LIKE"/>
    <property type="match status" value="1"/>
</dbReference>
<evidence type="ECO:0000256" key="5">
    <source>
        <dbReference type="ARBA" id="ARBA00022857"/>
    </source>
</evidence>
<dbReference type="InterPro" id="IPR021163">
    <property type="entry name" value="Ferredox_Rdtase_adrenod"/>
</dbReference>
<dbReference type="Pfam" id="PF07992">
    <property type="entry name" value="Pyr_redox_2"/>
    <property type="match status" value="1"/>
</dbReference>
<feature type="binding site" evidence="8">
    <location>
        <begin position="197"/>
        <end position="198"/>
    </location>
    <ligand>
        <name>NADP(+)</name>
        <dbReference type="ChEBI" id="CHEBI:58349"/>
    </ligand>
</feature>
<feature type="binding site" evidence="7">
    <location>
        <begin position="371"/>
        <end position="373"/>
    </location>
    <ligand>
        <name>FAD</name>
        <dbReference type="ChEBI" id="CHEBI:57692"/>
    </ligand>
</feature>
<dbReference type="Proteomes" id="UP000226525">
    <property type="component" value="Unassembled WGS sequence"/>
</dbReference>
<dbReference type="InterPro" id="IPR036188">
    <property type="entry name" value="FAD/NAD-bd_sf"/>
</dbReference>
<reference evidence="11" key="1">
    <citation type="submission" date="2017-09" db="EMBL/GenBank/DDBJ databases">
        <title>The Reconstruction of 2,631 Draft Metagenome-Assembled Genomes from the Global Oceans.</title>
        <authorList>
            <person name="Tully B.J."/>
            <person name="Graham E.D."/>
            <person name="Heidelberg J.F."/>
        </authorList>
    </citation>
    <scope>NUCLEOTIDE SEQUENCE [LARGE SCALE GENOMIC DNA]</scope>
</reference>
<keyword evidence="4 7" id="KW-0274">FAD</keyword>
<dbReference type="InterPro" id="IPR023753">
    <property type="entry name" value="FAD/NAD-binding_dom"/>
</dbReference>
<dbReference type="SUPFAM" id="SSF51971">
    <property type="entry name" value="Nucleotide-binding domain"/>
    <property type="match status" value="2"/>
</dbReference>
<feature type="binding site" evidence="7">
    <location>
        <position position="16"/>
    </location>
    <ligand>
        <name>FAD</name>
        <dbReference type="ChEBI" id="CHEBI:57692"/>
    </ligand>
</feature>
<evidence type="ECO:0000256" key="2">
    <source>
        <dbReference type="ARBA" id="ARBA00008312"/>
    </source>
</evidence>
<dbReference type="InterPro" id="IPR055275">
    <property type="entry name" value="Ferredox_Rdtase"/>
</dbReference>
<dbReference type="AlphaFoldDB" id="A0A2D6YJV2"/>
<comment type="similarity">
    <text evidence="2">Belongs to the ferredoxin--NADP reductase type 1 family.</text>
</comment>
<comment type="cofactor">
    <cofactor evidence="1 7">
        <name>FAD</name>
        <dbReference type="ChEBI" id="CHEBI:57692"/>
    </cofactor>
</comment>
<evidence type="ECO:0000256" key="1">
    <source>
        <dbReference type="ARBA" id="ARBA00001974"/>
    </source>
</evidence>
<evidence type="ECO:0000256" key="8">
    <source>
        <dbReference type="PIRSR" id="PIRSR000362-2"/>
    </source>
</evidence>
<proteinExistence type="inferred from homology"/>
<dbReference type="PRINTS" id="PR00419">
    <property type="entry name" value="ADXRDTASE"/>
</dbReference>
<dbReference type="GO" id="GO:0016491">
    <property type="term" value="F:oxidoreductase activity"/>
    <property type="evidence" value="ECO:0007669"/>
    <property type="project" value="UniProtKB-KW"/>
</dbReference>
<organism evidence="10 11">
    <name type="scientific">SAR324 cluster bacterium</name>
    <dbReference type="NCBI Taxonomy" id="2024889"/>
    <lineage>
        <taxon>Bacteria</taxon>
        <taxon>Deltaproteobacteria</taxon>
        <taxon>SAR324 cluster</taxon>
    </lineage>
</organism>
<dbReference type="Gene3D" id="3.40.50.720">
    <property type="entry name" value="NAD(P)-binding Rossmann-like Domain"/>
    <property type="match status" value="1"/>
</dbReference>
<feature type="binding site" evidence="7">
    <location>
        <position position="364"/>
    </location>
    <ligand>
        <name>FAD</name>
        <dbReference type="ChEBI" id="CHEBI:57692"/>
    </ligand>
</feature>
<name>A0A2D6YJV2_9DELT</name>
<feature type="binding site" evidence="8">
    <location>
        <position position="371"/>
    </location>
    <ligand>
        <name>NADP(+)</name>
        <dbReference type="ChEBI" id="CHEBI:58349"/>
    </ligand>
</feature>
<keyword evidence="5 8" id="KW-0521">NADP</keyword>
<feature type="binding site" evidence="8">
    <location>
        <position position="209"/>
    </location>
    <ligand>
        <name>NADP(+)</name>
        <dbReference type="ChEBI" id="CHEBI:58349"/>
    </ligand>
</feature>
<gene>
    <name evidence="10" type="ORF">CMN54_08605</name>
</gene>
<feature type="binding site" evidence="7">
    <location>
        <position position="46"/>
    </location>
    <ligand>
        <name>FAD</name>
        <dbReference type="ChEBI" id="CHEBI:57692"/>
    </ligand>
</feature>
<dbReference type="EMBL" id="NZEX01000096">
    <property type="protein sequence ID" value="MAH63487.1"/>
    <property type="molecule type" value="Genomic_DNA"/>
</dbReference>
<evidence type="ECO:0000256" key="4">
    <source>
        <dbReference type="ARBA" id="ARBA00022827"/>
    </source>
</evidence>
<keyword evidence="6" id="KW-0560">Oxidoreductase</keyword>
<protein>
    <submittedName>
        <fullName evidence="10">NADP oxidoreductase</fullName>
    </submittedName>
</protein>
<dbReference type="Gene3D" id="3.50.50.60">
    <property type="entry name" value="FAD/NAD(P)-binding domain"/>
    <property type="match status" value="1"/>
</dbReference>
<sequence>MKDSTKRVAIVGSGPAAFYSAMELLRHDDPMVFVDMLERLPTPYGLVRGGVAPDHEKIKSVIKIFERAAGHPRFRFFGNVEFGKDIKRLELLQRYHAVIYAFGSRLDRHLNIIGENLQGIHSATEFVGWYNGHPDYRHYQFDLTSKRVAIIGMGNVAIDCARILCQDPQNLAKTDIAEHALEALQQSKIEEVFLIGRRGPVQAAFTPAEVRELLHLPKVDVVMRGSDLELDDHSKEELSKASRNIQLNLQILRKIHDQGDRGNPRKLHLCFLISPTKIEGSDRVESIELVHNEIVKEGGILKAKATDEVMHLNVDMVFRSIGYIGEAILGLPFDDRKGTIPNDHGQLLDGVDGKLLKQEYTAGWIKRGPSGVIGSNKQDAMDTINRLKQNWETSDIQEPKLTQEKLIDFLKQKKIQFVSFEDWKKLDKFEIEQGQRNGKSRQKICEVQEMLDLIQSA</sequence>
<comment type="caution">
    <text evidence="10">The sequence shown here is derived from an EMBL/GenBank/DDBJ whole genome shotgun (WGS) entry which is preliminary data.</text>
</comment>
<feature type="binding site" evidence="7">
    <location>
        <position position="38"/>
    </location>
    <ligand>
        <name>FAD</name>
        <dbReference type="ChEBI" id="CHEBI:57692"/>
    </ligand>
</feature>
<feature type="domain" description="FAD/NAD(P)-binding" evidence="9">
    <location>
        <begin position="7"/>
        <end position="166"/>
    </location>
</feature>
<evidence type="ECO:0000256" key="3">
    <source>
        <dbReference type="ARBA" id="ARBA00022630"/>
    </source>
</evidence>
<keyword evidence="3" id="KW-0285">Flavoprotein</keyword>
<accession>A0A2D6YJV2</accession>